<feature type="chain" id="PRO_5015581220" evidence="1">
    <location>
        <begin position="32"/>
        <end position="121"/>
    </location>
</feature>
<feature type="signal peptide" evidence="1">
    <location>
        <begin position="1"/>
        <end position="31"/>
    </location>
</feature>
<evidence type="ECO:0000313" key="3">
    <source>
        <dbReference type="Proteomes" id="UP000239415"/>
    </source>
</evidence>
<accession>A0A2T0KHI3</accession>
<sequence>MRAPSVLKRVGVAAAAGMALATSGWIAPAQAASRTDCTTLWVRSDQSADVCKHYQAVGGGYYDGYVQVTRASQHVRVVASMDGATSTVTRAGGTGKRNFSSIRQAYLQACFGTGSACTGWW</sequence>
<proteinExistence type="predicted"/>
<organism evidence="2 3">
    <name type="scientific">Actinoplanes italicus</name>
    <dbReference type="NCBI Taxonomy" id="113567"/>
    <lineage>
        <taxon>Bacteria</taxon>
        <taxon>Bacillati</taxon>
        <taxon>Actinomycetota</taxon>
        <taxon>Actinomycetes</taxon>
        <taxon>Micromonosporales</taxon>
        <taxon>Micromonosporaceae</taxon>
        <taxon>Actinoplanes</taxon>
    </lineage>
</organism>
<comment type="caution">
    <text evidence="2">The sequence shown here is derived from an EMBL/GenBank/DDBJ whole genome shotgun (WGS) entry which is preliminary data.</text>
</comment>
<keyword evidence="3" id="KW-1185">Reference proteome</keyword>
<evidence type="ECO:0000313" key="2">
    <source>
        <dbReference type="EMBL" id="PRX22891.1"/>
    </source>
</evidence>
<dbReference type="RefSeq" id="WP_106317897.1">
    <property type="nucleotide sequence ID" value="NZ_BOMO01000022.1"/>
</dbReference>
<protein>
    <submittedName>
        <fullName evidence="2">Uncharacterized protein</fullName>
    </submittedName>
</protein>
<keyword evidence="1" id="KW-0732">Signal</keyword>
<dbReference type="AlphaFoldDB" id="A0A2T0KHI3"/>
<name>A0A2T0KHI3_9ACTN</name>
<dbReference type="EMBL" id="PVMZ01000004">
    <property type="protein sequence ID" value="PRX22891.1"/>
    <property type="molecule type" value="Genomic_DNA"/>
</dbReference>
<dbReference type="Proteomes" id="UP000239415">
    <property type="component" value="Unassembled WGS sequence"/>
</dbReference>
<evidence type="ECO:0000256" key="1">
    <source>
        <dbReference type="SAM" id="SignalP"/>
    </source>
</evidence>
<reference evidence="2 3" key="1">
    <citation type="submission" date="2018-03" db="EMBL/GenBank/DDBJ databases">
        <title>Genomic Encyclopedia of Archaeal and Bacterial Type Strains, Phase II (KMG-II): from individual species to whole genera.</title>
        <authorList>
            <person name="Goeker M."/>
        </authorList>
    </citation>
    <scope>NUCLEOTIDE SEQUENCE [LARGE SCALE GENOMIC DNA]</scope>
    <source>
        <strain evidence="2 3">DSM 43146</strain>
    </source>
</reference>
<gene>
    <name evidence="2" type="ORF">CLV67_104419</name>
</gene>